<protein>
    <submittedName>
        <fullName evidence="1">DNA lyase</fullName>
    </submittedName>
</protein>
<keyword evidence="1" id="KW-0456">Lyase</keyword>
<gene>
    <name evidence="1" type="ORF">UC35_05685</name>
</gene>
<dbReference type="AlphaFoldDB" id="A0A127JRA2"/>
<evidence type="ECO:0000313" key="2">
    <source>
        <dbReference type="Proteomes" id="UP000070433"/>
    </source>
</evidence>
<dbReference type="InterPro" id="IPR004260">
    <property type="entry name" value="Pyr-dimer_DNA_glycosylase"/>
</dbReference>
<evidence type="ECO:0000313" key="1">
    <source>
        <dbReference type="EMBL" id="AMO22477.1"/>
    </source>
</evidence>
<organism evidence="1 2">
    <name type="scientific">Ramlibacter tataouinensis</name>
    <dbReference type="NCBI Taxonomy" id="94132"/>
    <lineage>
        <taxon>Bacteria</taxon>
        <taxon>Pseudomonadati</taxon>
        <taxon>Pseudomonadota</taxon>
        <taxon>Betaproteobacteria</taxon>
        <taxon>Burkholderiales</taxon>
        <taxon>Comamonadaceae</taxon>
        <taxon>Ramlibacter</taxon>
    </lineage>
</organism>
<dbReference type="Pfam" id="PF03013">
    <property type="entry name" value="Pyr_excise"/>
    <property type="match status" value="1"/>
</dbReference>
<proteinExistence type="predicted"/>
<dbReference type="Proteomes" id="UP000070433">
    <property type="component" value="Chromosome"/>
</dbReference>
<sequence>MRLWSLHPRYLDPQGLVALWREALLARAVLGGSTRGYRNHPQLERFLAHSTPRSAISCYLQGIHAEAISRGYAFDRSKIGRGRLQEPLVVTEGQVRYEWEHLLGKLAVRNPAMLAQWRAISVPECHPMFRVLPGPIESWERVIYAGG</sequence>
<dbReference type="EMBL" id="CP010951">
    <property type="protein sequence ID" value="AMO22477.1"/>
    <property type="molecule type" value="Genomic_DNA"/>
</dbReference>
<name>A0A127JRA2_9BURK</name>
<dbReference type="OrthoDB" id="3253436at2"/>
<dbReference type="RefSeq" id="WP_061497039.1">
    <property type="nucleotide sequence ID" value="NZ_CP010951.1"/>
</dbReference>
<dbReference type="GO" id="GO:0016829">
    <property type="term" value="F:lyase activity"/>
    <property type="evidence" value="ECO:0007669"/>
    <property type="project" value="UniProtKB-KW"/>
</dbReference>
<reference evidence="1 2" key="1">
    <citation type="journal article" date="2014" name="Int. J. Syst. Evol. Microbiol.">
        <title>Ramlibacter solisilvae sp. nov., isolated from forest soil, and emended description of the genus Ramlibacter.</title>
        <authorList>
            <person name="Lee H.J."/>
            <person name="Lee S.H."/>
            <person name="Lee S.S."/>
            <person name="Lee J.S."/>
            <person name="Kim Y."/>
            <person name="Kim S.C."/>
            <person name="Jeon C.O."/>
        </authorList>
    </citation>
    <scope>NUCLEOTIDE SEQUENCE [LARGE SCALE GENOMIC DNA]</scope>
    <source>
        <strain evidence="1 2">5-10</strain>
    </source>
</reference>
<accession>A0A127JRA2</accession>
<keyword evidence="2" id="KW-1185">Reference proteome</keyword>